<gene>
    <name evidence="3" type="ORF">EV652_11055</name>
</gene>
<evidence type="ECO:0000313" key="3">
    <source>
        <dbReference type="EMBL" id="TCO22070.1"/>
    </source>
</evidence>
<proteinExistence type="predicted"/>
<dbReference type="AlphaFoldDB" id="A0A4R2H8K4"/>
<protein>
    <recommendedName>
        <fullName evidence="2">Imm-5-like domain-containing protein</fullName>
    </recommendedName>
</protein>
<dbReference type="InterPro" id="IPR048667">
    <property type="entry name" value="Imm5-like"/>
</dbReference>
<dbReference type="Proteomes" id="UP000294508">
    <property type="component" value="Unassembled WGS sequence"/>
</dbReference>
<dbReference type="Pfam" id="PF21805">
    <property type="entry name" value="Imm5_like"/>
    <property type="match status" value="1"/>
</dbReference>
<comment type="caution">
    <text evidence="3">The sequence shown here is derived from an EMBL/GenBank/DDBJ whole genome shotgun (WGS) entry which is preliminary data.</text>
</comment>
<keyword evidence="4" id="KW-1185">Reference proteome</keyword>
<evidence type="ECO:0000256" key="1">
    <source>
        <dbReference type="SAM" id="MobiDB-lite"/>
    </source>
</evidence>
<dbReference type="EMBL" id="SLWN01000010">
    <property type="protein sequence ID" value="TCO22070.1"/>
    <property type="molecule type" value="Genomic_DNA"/>
</dbReference>
<name>A0A4R2H8K4_9ACTN</name>
<reference evidence="3 4" key="1">
    <citation type="journal article" date="2015" name="Stand. Genomic Sci.">
        <title>Genomic Encyclopedia of Bacterial and Archaeal Type Strains, Phase III: the genomes of soil and plant-associated and newly described type strains.</title>
        <authorList>
            <person name="Whitman W.B."/>
            <person name="Woyke T."/>
            <person name="Klenk H.P."/>
            <person name="Zhou Y."/>
            <person name="Lilburn T.G."/>
            <person name="Beck B.J."/>
            <person name="De Vos P."/>
            <person name="Vandamme P."/>
            <person name="Eisen J.A."/>
            <person name="Garrity G."/>
            <person name="Hugenholtz P."/>
            <person name="Kyrpides N.C."/>
        </authorList>
    </citation>
    <scope>NUCLEOTIDE SEQUENCE [LARGE SCALE GENOMIC DNA]</scope>
    <source>
        <strain evidence="3 4">VKM Ac-2572</strain>
    </source>
</reference>
<dbReference type="RefSeq" id="WP_199238439.1">
    <property type="nucleotide sequence ID" value="NZ_SLWN01000010.1"/>
</dbReference>
<evidence type="ECO:0000313" key="4">
    <source>
        <dbReference type="Proteomes" id="UP000294508"/>
    </source>
</evidence>
<sequence>MKLTDEDRRGVTQFAVDCAERALPLFEAKAPADTRPREAIEAARAYALGGDRTAQLRSCAWAAQKAAGEVGDPAAKAAARAAVGAAGAPYIHDLESPHQLKHILGPAVSMAQARELAADDPGLGDGEIRWAIEHASPTVREVVRRWPGRDPSRSRVGTLYHQLDTGLRS</sequence>
<feature type="domain" description="Imm-5-like" evidence="2">
    <location>
        <begin position="2"/>
        <end position="134"/>
    </location>
</feature>
<accession>A0A4R2H8K4</accession>
<feature type="region of interest" description="Disordered" evidence="1">
    <location>
        <begin position="148"/>
        <end position="169"/>
    </location>
</feature>
<evidence type="ECO:0000259" key="2">
    <source>
        <dbReference type="Pfam" id="PF21805"/>
    </source>
</evidence>
<organism evidence="3 4">
    <name type="scientific">Kribbella steppae</name>
    <dbReference type="NCBI Taxonomy" id="2512223"/>
    <lineage>
        <taxon>Bacteria</taxon>
        <taxon>Bacillati</taxon>
        <taxon>Actinomycetota</taxon>
        <taxon>Actinomycetes</taxon>
        <taxon>Propionibacteriales</taxon>
        <taxon>Kribbellaceae</taxon>
        <taxon>Kribbella</taxon>
    </lineage>
</organism>